<keyword evidence="1" id="KW-0812">Transmembrane</keyword>
<evidence type="ECO:0000256" key="1">
    <source>
        <dbReference type="SAM" id="Phobius"/>
    </source>
</evidence>
<protein>
    <submittedName>
        <fullName evidence="2">Uncharacterized protein</fullName>
    </submittedName>
</protein>
<accession>A0ABV0JAP0</accession>
<name>A0ABV0JAP0_9CYAN</name>
<dbReference type="Proteomes" id="UP001464891">
    <property type="component" value="Unassembled WGS sequence"/>
</dbReference>
<proteinExistence type="predicted"/>
<sequence length="52" mass="5813">MGGTLLVADALCLRLPLVFLDSFVMGCGWELYTVLVLLPTNRIKLVYDERSP</sequence>
<keyword evidence="3" id="KW-1185">Reference proteome</keyword>
<feature type="transmembrane region" description="Helical" evidence="1">
    <location>
        <begin position="15"/>
        <end position="38"/>
    </location>
</feature>
<keyword evidence="1" id="KW-0472">Membrane</keyword>
<gene>
    <name evidence="2" type="ORF">NC998_17245</name>
</gene>
<dbReference type="RefSeq" id="WP_190437371.1">
    <property type="nucleotide sequence ID" value="NZ_JAMPKM010000011.1"/>
</dbReference>
<reference evidence="2 3" key="1">
    <citation type="submission" date="2022-04" db="EMBL/GenBank/DDBJ databases">
        <title>Positive selection, recombination, and allopatry shape intraspecific diversity of widespread and dominant cyanobacteria.</title>
        <authorList>
            <person name="Wei J."/>
            <person name="Shu W."/>
            <person name="Hu C."/>
        </authorList>
    </citation>
    <scope>NUCLEOTIDE SEQUENCE [LARGE SCALE GENOMIC DNA]</scope>
    <source>
        <strain evidence="2 3">GB2-A4</strain>
    </source>
</reference>
<evidence type="ECO:0000313" key="3">
    <source>
        <dbReference type="Proteomes" id="UP001464891"/>
    </source>
</evidence>
<dbReference type="EMBL" id="JAMPKM010000011">
    <property type="protein sequence ID" value="MEP0818845.1"/>
    <property type="molecule type" value="Genomic_DNA"/>
</dbReference>
<comment type="caution">
    <text evidence="2">The sequence shown here is derived from an EMBL/GenBank/DDBJ whole genome shotgun (WGS) entry which is preliminary data.</text>
</comment>
<evidence type="ECO:0000313" key="2">
    <source>
        <dbReference type="EMBL" id="MEP0818845.1"/>
    </source>
</evidence>
<organism evidence="2 3">
    <name type="scientific">Trichocoleus desertorum GB2-A4</name>
    <dbReference type="NCBI Taxonomy" id="2933944"/>
    <lineage>
        <taxon>Bacteria</taxon>
        <taxon>Bacillati</taxon>
        <taxon>Cyanobacteriota</taxon>
        <taxon>Cyanophyceae</taxon>
        <taxon>Leptolyngbyales</taxon>
        <taxon>Trichocoleusaceae</taxon>
        <taxon>Trichocoleus</taxon>
    </lineage>
</organism>
<keyword evidence="1" id="KW-1133">Transmembrane helix</keyword>